<dbReference type="RefSeq" id="WP_378961032.1">
    <property type="nucleotide sequence ID" value="NZ_JBHRXC010000016.1"/>
</dbReference>
<protein>
    <submittedName>
        <fullName evidence="4">Response regulator</fullName>
    </submittedName>
</protein>
<gene>
    <name evidence="4" type="ORF">ACFOUY_12425</name>
</gene>
<sequence length="136" mass="15425">MKNIILVVDDDSMVLFIHGVVIEESALTAKAEYFLSAVDALSRITAEADPDLCFLIFLDINMPVLDGWQMLEKLSVHPKREKIHVIMVSSSIDQVDMEMAASHDMVMSYLSKPLKEEDLDRLKEKKRLAPFFLATI</sequence>
<accession>A0ABV8NNV0</accession>
<organism evidence="4 5">
    <name type="scientific">Pedobacter jamesrossensis</name>
    <dbReference type="NCBI Taxonomy" id="1908238"/>
    <lineage>
        <taxon>Bacteria</taxon>
        <taxon>Pseudomonadati</taxon>
        <taxon>Bacteroidota</taxon>
        <taxon>Sphingobacteriia</taxon>
        <taxon>Sphingobacteriales</taxon>
        <taxon>Sphingobacteriaceae</taxon>
        <taxon>Pedobacter</taxon>
    </lineage>
</organism>
<dbReference type="PROSITE" id="PS50110">
    <property type="entry name" value="RESPONSE_REGULATORY"/>
    <property type="match status" value="1"/>
</dbReference>
<evidence type="ECO:0000313" key="4">
    <source>
        <dbReference type="EMBL" id="MFC4197503.1"/>
    </source>
</evidence>
<dbReference type="SMART" id="SM00448">
    <property type="entry name" value="REC"/>
    <property type="match status" value="1"/>
</dbReference>
<comment type="caution">
    <text evidence="4">The sequence shown here is derived from an EMBL/GenBank/DDBJ whole genome shotgun (WGS) entry which is preliminary data.</text>
</comment>
<dbReference type="PANTHER" id="PTHR44591">
    <property type="entry name" value="STRESS RESPONSE REGULATOR PROTEIN 1"/>
    <property type="match status" value="1"/>
</dbReference>
<dbReference type="InterPro" id="IPR050595">
    <property type="entry name" value="Bact_response_regulator"/>
</dbReference>
<feature type="modified residue" description="4-aspartylphosphate" evidence="2">
    <location>
        <position position="59"/>
    </location>
</feature>
<dbReference type="EMBL" id="JBHSBY010000119">
    <property type="protein sequence ID" value="MFC4197503.1"/>
    <property type="molecule type" value="Genomic_DNA"/>
</dbReference>
<dbReference type="InterPro" id="IPR011006">
    <property type="entry name" value="CheY-like_superfamily"/>
</dbReference>
<name>A0ABV8NNV0_9SPHI</name>
<reference evidence="5" key="1">
    <citation type="journal article" date="2019" name="Int. J. Syst. Evol. Microbiol.">
        <title>The Global Catalogue of Microorganisms (GCM) 10K type strain sequencing project: providing services to taxonomists for standard genome sequencing and annotation.</title>
        <authorList>
            <consortium name="The Broad Institute Genomics Platform"/>
            <consortium name="The Broad Institute Genome Sequencing Center for Infectious Disease"/>
            <person name="Wu L."/>
            <person name="Ma J."/>
        </authorList>
    </citation>
    <scope>NUCLEOTIDE SEQUENCE [LARGE SCALE GENOMIC DNA]</scope>
    <source>
        <strain evidence="5">CCM 8689</strain>
    </source>
</reference>
<evidence type="ECO:0000259" key="3">
    <source>
        <dbReference type="PROSITE" id="PS50110"/>
    </source>
</evidence>
<dbReference type="Proteomes" id="UP001595792">
    <property type="component" value="Unassembled WGS sequence"/>
</dbReference>
<dbReference type="PANTHER" id="PTHR44591:SF3">
    <property type="entry name" value="RESPONSE REGULATORY DOMAIN-CONTAINING PROTEIN"/>
    <property type="match status" value="1"/>
</dbReference>
<keyword evidence="5" id="KW-1185">Reference proteome</keyword>
<proteinExistence type="predicted"/>
<evidence type="ECO:0000313" key="5">
    <source>
        <dbReference type="Proteomes" id="UP001595792"/>
    </source>
</evidence>
<evidence type="ECO:0000256" key="2">
    <source>
        <dbReference type="PROSITE-ProRule" id="PRU00169"/>
    </source>
</evidence>
<keyword evidence="1 2" id="KW-0597">Phosphoprotein</keyword>
<evidence type="ECO:0000256" key="1">
    <source>
        <dbReference type="ARBA" id="ARBA00022553"/>
    </source>
</evidence>
<dbReference type="SUPFAM" id="SSF52172">
    <property type="entry name" value="CheY-like"/>
    <property type="match status" value="1"/>
</dbReference>
<dbReference type="Gene3D" id="3.40.50.2300">
    <property type="match status" value="1"/>
</dbReference>
<dbReference type="Pfam" id="PF00072">
    <property type="entry name" value="Response_reg"/>
    <property type="match status" value="1"/>
</dbReference>
<dbReference type="InterPro" id="IPR001789">
    <property type="entry name" value="Sig_transdc_resp-reg_receiver"/>
</dbReference>
<feature type="domain" description="Response regulatory" evidence="3">
    <location>
        <begin position="4"/>
        <end position="127"/>
    </location>
</feature>